<evidence type="ECO:0000313" key="1">
    <source>
        <dbReference type="EnsemblMetazoa" id="GMOY007749-PB"/>
    </source>
</evidence>
<dbReference type="VEuPathDB" id="VectorBase:GMOY007749"/>
<evidence type="ECO:0000313" key="2">
    <source>
        <dbReference type="Proteomes" id="UP000092444"/>
    </source>
</evidence>
<keyword evidence="2" id="KW-1185">Reference proteome</keyword>
<dbReference type="EnsemblMetazoa" id="GMOY007749-RB">
    <property type="protein sequence ID" value="GMOY007749-PB"/>
    <property type="gene ID" value="GMOY007749"/>
</dbReference>
<proteinExistence type="predicted"/>
<dbReference type="EMBL" id="CCAG010020715">
    <property type="status" value="NOT_ANNOTATED_CDS"/>
    <property type="molecule type" value="Genomic_DNA"/>
</dbReference>
<dbReference type="Proteomes" id="UP000092444">
    <property type="component" value="Unassembled WGS sequence"/>
</dbReference>
<organism evidence="1 2">
    <name type="scientific">Glossina morsitans morsitans</name>
    <name type="common">Savannah tsetse fly</name>
    <dbReference type="NCBI Taxonomy" id="37546"/>
    <lineage>
        <taxon>Eukaryota</taxon>
        <taxon>Metazoa</taxon>
        <taxon>Ecdysozoa</taxon>
        <taxon>Arthropoda</taxon>
        <taxon>Hexapoda</taxon>
        <taxon>Insecta</taxon>
        <taxon>Pterygota</taxon>
        <taxon>Neoptera</taxon>
        <taxon>Endopterygota</taxon>
        <taxon>Diptera</taxon>
        <taxon>Brachycera</taxon>
        <taxon>Muscomorpha</taxon>
        <taxon>Hippoboscoidea</taxon>
        <taxon>Glossinidae</taxon>
        <taxon>Glossina</taxon>
    </lineage>
</organism>
<protein>
    <submittedName>
        <fullName evidence="1">Uncharacterized protein</fullName>
    </submittedName>
</protein>
<dbReference type="AlphaFoldDB" id="A0A1B0G348"/>
<name>A0A1B0G348_GLOMM</name>
<accession>A0A1B0G348</accession>
<reference evidence="1" key="1">
    <citation type="submission" date="2020-05" db="UniProtKB">
        <authorList>
            <consortium name="EnsemblMetazoa"/>
        </authorList>
    </citation>
    <scope>IDENTIFICATION</scope>
    <source>
        <strain evidence="1">Yale</strain>
    </source>
</reference>
<sequence>MYSCCQSSNRPSDHQVSMISQNTLIDANSNDMAKLALVMLFSIWKHLVKPASNNALHICGGYCSQLSITCWCISYKHCNRIKASFKYARILIIVLISRSCC</sequence>
<dbReference type="EMBL" id="CCAG010020714">
    <property type="status" value="NOT_ANNOTATED_CDS"/>
    <property type="molecule type" value="Genomic_DNA"/>
</dbReference>